<reference evidence="3 4" key="1">
    <citation type="journal article" date="2013" name="Curr. Biol.">
        <title>The Genome of the Foraminiferan Reticulomyxa filosa.</title>
        <authorList>
            <person name="Glockner G."/>
            <person name="Hulsmann N."/>
            <person name="Schleicher M."/>
            <person name="Noegel A.A."/>
            <person name="Eichinger L."/>
            <person name="Gallinger C."/>
            <person name="Pawlowski J."/>
            <person name="Sierra R."/>
            <person name="Euteneuer U."/>
            <person name="Pillet L."/>
            <person name="Moustafa A."/>
            <person name="Platzer M."/>
            <person name="Groth M."/>
            <person name="Szafranski K."/>
            <person name="Schliwa M."/>
        </authorList>
    </citation>
    <scope>NUCLEOTIDE SEQUENCE [LARGE SCALE GENOMIC DNA]</scope>
</reference>
<organism evidence="3 4">
    <name type="scientific">Reticulomyxa filosa</name>
    <dbReference type="NCBI Taxonomy" id="46433"/>
    <lineage>
        <taxon>Eukaryota</taxon>
        <taxon>Sar</taxon>
        <taxon>Rhizaria</taxon>
        <taxon>Retaria</taxon>
        <taxon>Foraminifera</taxon>
        <taxon>Monothalamids</taxon>
        <taxon>Reticulomyxidae</taxon>
        <taxon>Reticulomyxa</taxon>
    </lineage>
</organism>
<name>X6P8B6_RETFI</name>
<keyword evidence="4" id="KW-1185">Reference proteome</keyword>
<keyword evidence="2" id="KW-0472">Membrane</keyword>
<evidence type="ECO:0008006" key="5">
    <source>
        <dbReference type="Google" id="ProtNLM"/>
    </source>
</evidence>
<dbReference type="OrthoDB" id="10250354at2759"/>
<dbReference type="EMBL" id="ASPP01002585">
    <property type="protein sequence ID" value="ETO34416.1"/>
    <property type="molecule type" value="Genomic_DNA"/>
</dbReference>
<comment type="caution">
    <text evidence="3">The sequence shown here is derived from an EMBL/GenBank/DDBJ whole genome shotgun (WGS) entry which is preliminary data.</text>
</comment>
<protein>
    <recommendedName>
        <fullName evidence="5">J domain-containing protein</fullName>
    </recommendedName>
</protein>
<evidence type="ECO:0000256" key="1">
    <source>
        <dbReference type="SAM" id="MobiDB-lite"/>
    </source>
</evidence>
<keyword evidence="2" id="KW-0812">Transmembrane</keyword>
<proteinExistence type="predicted"/>
<dbReference type="AlphaFoldDB" id="X6P8B6"/>
<gene>
    <name evidence="3" type="ORF">RFI_02679</name>
</gene>
<feature type="region of interest" description="Disordered" evidence="1">
    <location>
        <begin position="137"/>
        <end position="160"/>
    </location>
</feature>
<accession>X6P8B6</accession>
<feature type="compositionally biased region" description="Low complexity" evidence="1">
    <location>
        <begin position="149"/>
        <end position="160"/>
    </location>
</feature>
<feature type="transmembrane region" description="Helical" evidence="2">
    <location>
        <begin position="93"/>
        <end position="118"/>
    </location>
</feature>
<evidence type="ECO:0000256" key="2">
    <source>
        <dbReference type="SAM" id="Phobius"/>
    </source>
</evidence>
<sequence>MGGHIYNAAASGVEIVGETIKVGGCSAAAVSGCQCVADTARWCRGKISSQELGRRTLKNATVNGTAVVGGAGGSTVGATIGTGHFTLLSVQTWFIFFFLLAILPGTGTVVGSIVGGVCGSIGVGKLVNDKFDDWWGPRGSDDPTQSQDTTTTTTTTTTATTTTTTAGNKALPMSTSTTNGYVCDDALCSSLQFFGFLPKDFGRTEVVNMDILVERYREYSRVYHPQKGGTKEEWLCLINHFAVAANAIRDRDGAGV</sequence>
<keyword evidence="2" id="KW-1133">Transmembrane helix</keyword>
<evidence type="ECO:0000313" key="3">
    <source>
        <dbReference type="EMBL" id="ETO34416.1"/>
    </source>
</evidence>
<dbReference type="Proteomes" id="UP000023152">
    <property type="component" value="Unassembled WGS sequence"/>
</dbReference>
<evidence type="ECO:0000313" key="4">
    <source>
        <dbReference type="Proteomes" id="UP000023152"/>
    </source>
</evidence>